<feature type="transmembrane region" description="Helical" evidence="1">
    <location>
        <begin position="137"/>
        <end position="158"/>
    </location>
</feature>
<organism evidence="3 4">
    <name type="scientific">Xylocopilactobacillus apicola</name>
    <dbReference type="NCBI Taxonomy" id="2932184"/>
    <lineage>
        <taxon>Bacteria</taxon>
        <taxon>Bacillati</taxon>
        <taxon>Bacillota</taxon>
        <taxon>Bacilli</taxon>
        <taxon>Lactobacillales</taxon>
        <taxon>Lactobacillaceae</taxon>
        <taxon>Xylocopilactobacillus</taxon>
    </lineage>
</organism>
<gene>
    <name evidence="3" type="ORF">XA3_20510</name>
</gene>
<proteinExistence type="predicted"/>
<dbReference type="InterPro" id="IPR021759">
    <property type="entry name" value="WxLIP_HBD"/>
</dbReference>
<accession>A0AAU9DHT8</accession>
<reference evidence="3 4" key="1">
    <citation type="journal article" date="2023" name="Microbiol. Spectr.">
        <title>Symbiosis of Carpenter Bees with Uncharacterized Lactic Acid Bacteria Showing NAD Auxotrophy.</title>
        <authorList>
            <person name="Kawasaki S."/>
            <person name="Ozawa K."/>
            <person name="Mori T."/>
            <person name="Yamamoto A."/>
            <person name="Ito M."/>
            <person name="Ohkuma M."/>
            <person name="Sakamoto M."/>
            <person name="Matsutani M."/>
        </authorList>
    </citation>
    <scope>NUCLEOTIDE SEQUENCE [LARGE SCALE GENOMIC DNA]</scope>
    <source>
        <strain evidence="3 4">XA3</strain>
    </source>
</reference>
<evidence type="ECO:0000259" key="2">
    <source>
        <dbReference type="Pfam" id="PF11797"/>
    </source>
</evidence>
<evidence type="ECO:0000313" key="4">
    <source>
        <dbReference type="Proteomes" id="UP001321861"/>
    </source>
</evidence>
<name>A0AAU9DHT8_9LACO</name>
<keyword evidence="4" id="KW-1185">Reference proteome</keyword>
<keyword evidence="1" id="KW-1133">Transmembrane helix</keyword>
<dbReference type="EMBL" id="AP026802">
    <property type="protein sequence ID" value="BDR59610.1"/>
    <property type="molecule type" value="Genomic_DNA"/>
</dbReference>
<dbReference type="Pfam" id="PF11797">
    <property type="entry name" value="WxLIP_HBD"/>
    <property type="match status" value="1"/>
</dbReference>
<feature type="domain" description="WxL Interacting Protein host binding" evidence="2">
    <location>
        <begin position="9"/>
        <end position="127"/>
    </location>
</feature>
<protein>
    <recommendedName>
        <fullName evidence="2">WxL Interacting Protein host binding domain-containing protein</fullName>
    </recommendedName>
</protein>
<evidence type="ECO:0000256" key="1">
    <source>
        <dbReference type="SAM" id="Phobius"/>
    </source>
</evidence>
<evidence type="ECO:0000313" key="3">
    <source>
        <dbReference type="EMBL" id="BDR59610.1"/>
    </source>
</evidence>
<dbReference type="KEGG" id="xap:XA3_20510"/>
<sequence>MKLGNVVPKVKFIGRDTEGNVNVNIHNTKPGLISNFRTNVVITKKGSNKVEATSDTEGNQMAPNSIWNYPVKWGNSRMDAGTYHLTAKIKVDGRAPGKDTTPVSKKYDFKMEKDFTITSAQSAQLNRQMGIKPNYTWLWITLGVLGVLLLILAVWYLARRTKKKNSV</sequence>
<keyword evidence="1" id="KW-0812">Transmembrane</keyword>
<dbReference type="Proteomes" id="UP001321861">
    <property type="component" value="Chromosome"/>
</dbReference>
<keyword evidence="1" id="KW-0472">Membrane</keyword>
<dbReference type="AlphaFoldDB" id="A0AAU9DHT8"/>